<evidence type="ECO:0000256" key="3">
    <source>
        <dbReference type="ARBA" id="ARBA00022692"/>
    </source>
</evidence>
<comment type="caution">
    <text evidence="10">The sequence shown here is derived from an EMBL/GenBank/DDBJ whole genome shotgun (WGS) entry which is preliminary data.</text>
</comment>
<evidence type="ECO:0000256" key="6">
    <source>
        <dbReference type="ARBA" id="ARBA00038076"/>
    </source>
</evidence>
<dbReference type="Proteomes" id="UP000297477">
    <property type="component" value="Unassembled WGS sequence"/>
</dbReference>
<feature type="region of interest" description="Disordered" evidence="7">
    <location>
        <begin position="107"/>
        <end position="129"/>
    </location>
</feature>
<feature type="transmembrane region" description="Helical" evidence="8">
    <location>
        <begin position="336"/>
        <end position="366"/>
    </location>
</feature>
<dbReference type="PANTHER" id="PTHR30572">
    <property type="entry name" value="MEMBRANE COMPONENT OF TRANSPORTER-RELATED"/>
    <property type="match status" value="1"/>
</dbReference>
<feature type="transmembrane region" description="Helical" evidence="8">
    <location>
        <begin position="465"/>
        <end position="490"/>
    </location>
</feature>
<keyword evidence="2" id="KW-1003">Cell membrane</keyword>
<keyword evidence="11" id="KW-1185">Reference proteome</keyword>
<feature type="transmembrane region" description="Helical" evidence="8">
    <location>
        <begin position="286"/>
        <end position="315"/>
    </location>
</feature>
<dbReference type="RefSeq" id="WP_067190431.1">
    <property type="nucleotide sequence ID" value="NZ_SPKT01000010.1"/>
</dbReference>
<feature type="domain" description="ABC3 transporter permease C-terminal" evidence="9">
    <location>
        <begin position="294"/>
        <end position="413"/>
    </location>
</feature>
<feature type="domain" description="ABC3 transporter permease C-terminal" evidence="9">
    <location>
        <begin position="741"/>
        <end position="866"/>
    </location>
</feature>
<protein>
    <submittedName>
        <fullName evidence="10">FtsX-like permease family protein</fullName>
    </submittedName>
</protein>
<dbReference type="Pfam" id="PF02687">
    <property type="entry name" value="FtsX"/>
    <property type="match status" value="2"/>
</dbReference>
<feature type="transmembrane region" description="Helical" evidence="8">
    <location>
        <begin position="386"/>
        <end position="409"/>
    </location>
</feature>
<evidence type="ECO:0000256" key="5">
    <source>
        <dbReference type="ARBA" id="ARBA00023136"/>
    </source>
</evidence>
<feature type="transmembrane region" description="Helical" evidence="8">
    <location>
        <begin position="784"/>
        <end position="810"/>
    </location>
</feature>
<proteinExistence type="inferred from homology"/>
<feature type="transmembrane region" description="Helical" evidence="8">
    <location>
        <begin position="511"/>
        <end position="530"/>
    </location>
</feature>
<reference evidence="10 11" key="1">
    <citation type="submission" date="2019-03" db="EMBL/GenBank/DDBJ databases">
        <title>Reclassification of Micrococcus aloeverae and Micrococcus yunnanensis as later heterotypic synonyms of Micrococcus luteus.</title>
        <authorList>
            <person name="Huang C.-H."/>
        </authorList>
    </citation>
    <scope>NUCLEOTIDE SEQUENCE [LARGE SCALE GENOMIC DNA]</scope>
    <source>
        <strain evidence="10 11">BCRC 12151</strain>
    </source>
</reference>
<evidence type="ECO:0000256" key="1">
    <source>
        <dbReference type="ARBA" id="ARBA00004651"/>
    </source>
</evidence>
<keyword evidence="4 8" id="KW-1133">Transmembrane helix</keyword>
<evidence type="ECO:0000256" key="8">
    <source>
        <dbReference type="SAM" id="Phobius"/>
    </source>
</evidence>
<evidence type="ECO:0000256" key="7">
    <source>
        <dbReference type="SAM" id="MobiDB-lite"/>
    </source>
</evidence>
<evidence type="ECO:0000313" key="11">
    <source>
        <dbReference type="Proteomes" id="UP000297477"/>
    </source>
</evidence>
<feature type="transmembrane region" description="Helical" evidence="8">
    <location>
        <begin position="830"/>
        <end position="855"/>
    </location>
</feature>
<feature type="transmembrane region" description="Helical" evidence="8">
    <location>
        <begin position="430"/>
        <end position="453"/>
    </location>
</feature>
<comment type="similarity">
    <text evidence="6">Belongs to the ABC-4 integral membrane protein family.</text>
</comment>
<name>A0ABY2K366_9MICC</name>
<keyword evidence="5 8" id="KW-0472">Membrane</keyword>
<dbReference type="InterPro" id="IPR050250">
    <property type="entry name" value="Macrolide_Exporter_MacB"/>
</dbReference>
<dbReference type="PANTHER" id="PTHR30572:SF4">
    <property type="entry name" value="ABC TRANSPORTER PERMEASE YTRF"/>
    <property type="match status" value="1"/>
</dbReference>
<sequence>MLKIALSQLRTHPRRYVSVVLAILIGTLFLAASFVVSSSAQATLRSSLGATYANADLVAVPGGTGVSHQDSPDVALSRLTGTAAKPGELAKVDGVAEAYAAETDYVQVSDTPKTDDSGSAALDGGEYSALSPLPEQVDLAGMTLAEGRTPEAGTRQVVVDTTTADRLGLTLGSEFSLESGGPESQSVQVTVVGLAEPSADPRLSALPQTWGPQSLVEEVRQTDAEGTSPDPSASAVLFRLDDGADAGAVQQRLQSLLDGQKVDATVSTPDEAVRAQLADSSGGTDVFAWVLGGFAALALLVTALVIANTFQVLVAQRTRELALLRTLGASTRQVRLSVLLEGLLVGLIGSVLGTLLAVGLAAVAIPLLRDPLNLSTLTFGADPVRLLIAAGVGVLVAVLASLTPAFAATRVSPLQALQPVPEVTVRSRGGAVRTVLGAVLFFGGTALMLWGAFGQSPVPAIGGGMLSFIGMLMLATVFVPPAVSAAGLLARPAGVPGRLAAVNAVRHRSRTASTAAALLIGTTLVTLFLVGGRTAQVSTDAALDTEYPVDLSVTLAADADAEAVAKRVGDLADVQAVTVATPVGTTENGSPAYAVDADGLRQVISGLPGDGMSRLGDEGTVLAPSWVEDDVTVTVAGKEATLHPVGANSLESEVYMTDTEAKSLGWDGKAVTGEASDGGEATMAPRLLVATADDVPVTGLQDLTQEVARAADVDPGSVTGGAPMRALYAQIIDTMLWIVVALLAVSVVIALIGVANTLSLSAIERTRENSLLRALGLTKGGLRTMIALEAVLIAAVAAALGCALGVLYGWAGSQLLLGELMDSLGRGSVVAPAVPWLELLLIVGVAALAGLLASVMPSRRATRMSPVEGLASV</sequence>
<dbReference type="InterPro" id="IPR003838">
    <property type="entry name" value="ABC3_permease_C"/>
</dbReference>
<dbReference type="EMBL" id="SPKT01000010">
    <property type="protein sequence ID" value="TFH99251.1"/>
    <property type="molecule type" value="Genomic_DNA"/>
</dbReference>
<comment type="subcellular location">
    <subcellularLocation>
        <location evidence="1">Cell membrane</location>
        <topology evidence="1">Multi-pass membrane protein</topology>
    </subcellularLocation>
</comment>
<gene>
    <name evidence="10" type="ORF">E4A49_06275</name>
</gene>
<evidence type="ECO:0000256" key="2">
    <source>
        <dbReference type="ARBA" id="ARBA00022475"/>
    </source>
</evidence>
<organism evidence="10 11">
    <name type="scientific">Micrococcus lylae</name>
    <dbReference type="NCBI Taxonomy" id="1273"/>
    <lineage>
        <taxon>Bacteria</taxon>
        <taxon>Bacillati</taxon>
        <taxon>Actinomycetota</taxon>
        <taxon>Actinomycetes</taxon>
        <taxon>Micrococcales</taxon>
        <taxon>Micrococcaceae</taxon>
        <taxon>Micrococcus</taxon>
    </lineage>
</organism>
<evidence type="ECO:0000313" key="10">
    <source>
        <dbReference type="EMBL" id="TFH99251.1"/>
    </source>
</evidence>
<accession>A0ABY2K366</accession>
<evidence type="ECO:0000256" key="4">
    <source>
        <dbReference type="ARBA" id="ARBA00022989"/>
    </source>
</evidence>
<feature type="transmembrane region" description="Helical" evidence="8">
    <location>
        <begin position="735"/>
        <end position="763"/>
    </location>
</feature>
<keyword evidence="3 8" id="KW-0812">Transmembrane</keyword>
<evidence type="ECO:0000259" key="9">
    <source>
        <dbReference type="Pfam" id="PF02687"/>
    </source>
</evidence>